<evidence type="ECO:0000313" key="2">
    <source>
        <dbReference type="EMBL" id="KAI6649520.1"/>
    </source>
</evidence>
<dbReference type="NCBIfam" id="TIGR02231">
    <property type="entry name" value="mucoidy inhibitor MuiA family protein"/>
    <property type="match status" value="1"/>
</dbReference>
<dbReference type="PANTHER" id="PTHR31005">
    <property type="entry name" value="DUF4139 DOMAIN-CONTAINING PROTEIN"/>
    <property type="match status" value="1"/>
</dbReference>
<dbReference type="Proteomes" id="UP001165289">
    <property type="component" value="Unassembled WGS sequence"/>
</dbReference>
<sequence>MTGETEDLRATVKGLKGRGEIVTEEIRSDKENTEYIGEVPQLNELMEKDRLNAILKFTDSYLNRLNVYRTHTAELKKQLSTLREKLTVLELNLRKRGETAATKSAKSTTTFQKAVKITFEGVSGIPDKTARLYVSYLVSNASWEPLYHVRVSVPEFKREDAKPLIQIHYFGLIKQSSGENWISTKISFSTATPSKGGAPPLIQPNNLRVYRPPPPPSKRGYMEDTMLKSAVMYKQSVNLSIGLGGKKKRKDIYYGDSYSTPMQEVEEQKVSLHSNQFIQRFDTSRPATIPSDGTEHKVAVTVIDLEPVLEHVCVPEMSEHCYLTARVKNDTNYPLLAGASSIFLNNNFIAKSKVENVAPSEELVVSLGADPQVRIKYKPSEAVTNMQEGWISSSKQLTYNTLTTIKNVKRDPITFILRISLPISEEKNITVDLKQPNCKQTGKPVRVESGIAEITPKNYIQWKIGIKPGTQHRVSMLYEITSPS</sequence>
<dbReference type="Pfam" id="PF13598">
    <property type="entry name" value="DUF4139"/>
    <property type="match status" value="1"/>
</dbReference>
<dbReference type="InterPro" id="IPR011935">
    <property type="entry name" value="CHP02231"/>
</dbReference>
<keyword evidence="3" id="KW-1185">Reference proteome</keyword>
<feature type="domain" description="DUF4139" evidence="1">
    <location>
        <begin position="133"/>
        <end position="483"/>
    </location>
</feature>
<name>A0AAV7JMA8_9METZ</name>
<gene>
    <name evidence="2" type="ORF">LOD99_6686</name>
</gene>
<dbReference type="EMBL" id="JAKMXF010000320">
    <property type="protein sequence ID" value="KAI6649520.1"/>
    <property type="molecule type" value="Genomic_DNA"/>
</dbReference>
<organism evidence="2 3">
    <name type="scientific">Oopsacas minuta</name>
    <dbReference type="NCBI Taxonomy" id="111878"/>
    <lineage>
        <taxon>Eukaryota</taxon>
        <taxon>Metazoa</taxon>
        <taxon>Porifera</taxon>
        <taxon>Hexactinellida</taxon>
        <taxon>Hexasterophora</taxon>
        <taxon>Lyssacinosida</taxon>
        <taxon>Leucopsacidae</taxon>
        <taxon>Oopsacas</taxon>
    </lineage>
</organism>
<dbReference type="PANTHER" id="PTHR31005:SF8">
    <property type="entry name" value="DUF4139 DOMAIN-CONTAINING PROTEIN"/>
    <property type="match status" value="1"/>
</dbReference>
<proteinExistence type="predicted"/>
<protein>
    <submittedName>
        <fullName evidence="2">Protein F37C4.5-like</fullName>
    </submittedName>
</protein>
<comment type="caution">
    <text evidence="2">The sequence shown here is derived from an EMBL/GenBank/DDBJ whole genome shotgun (WGS) entry which is preliminary data.</text>
</comment>
<dbReference type="AlphaFoldDB" id="A0AAV7JMA8"/>
<evidence type="ECO:0000259" key="1">
    <source>
        <dbReference type="Pfam" id="PF13598"/>
    </source>
</evidence>
<dbReference type="InterPro" id="IPR037291">
    <property type="entry name" value="DUF4139"/>
</dbReference>
<evidence type="ECO:0000313" key="3">
    <source>
        <dbReference type="Proteomes" id="UP001165289"/>
    </source>
</evidence>
<accession>A0AAV7JMA8</accession>
<reference evidence="2 3" key="1">
    <citation type="journal article" date="2023" name="BMC Biol.">
        <title>The compact genome of the sponge Oopsacas minuta (Hexactinellida) is lacking key metazoan core genes.</title>
        <authorList>
            <person name="Santini S."/>
            <person name="Schenkelaars Q."/>
            <person name="Jourda C."/>
            <person name="Duchesne M."/>
            <person name="Belahbib H."/>
            <person name="Rocher C."/>
            <person name="Selva M."/>
            <person name="Riesgo A."/>
            <person name="Vervoort M."/>
            <person name="Leys S.P."/>
            <person name="Kodjabachian L."/>
            <person name="Le Bivic A."/>
            <person name="Borchiellini C."/>
            <person name="Claverie J.M."/>
            <person name="Renard E."/>
        </authorList>
    </citation>
    <scope>NUCLEOTIDE SEQUENCE [LARGE SCALE GENOMIC DNA]</scope>
    <source>
        <strain evidence="2">SPO-2</strain>
    </source>
</reference>